<dbReference type="AlphaFoldDB" id="A0A250B5S4"/>
<dbReference type="RefSeq" id="WP_095848030.1">
    <property type="nucleotide sequence ID" value="NZ_CP014136.1"/>
</dbReference>
<name>A0A250B5S4_9GAMM</name>
<feature type="domain" description="Quinolinate phosphoribosyl transferase C-terminal" evidence="6">
    <location>
        <begin position="110"/>
        <end position="275"/>
    </location>
</feature>
<dbReference type="Gene3D" id="3.20.20.70">
    <property type="entry name" value="Aldolase class I"/>
    <property type="match status" value="1"/>
</dbReference>
<evidence type="ECO:0000259" key="7">
    <source>
        <dbReference type="Pfam" id="PF02749"/>
    </source>
</evidence>
<gene>
    <name evidence="8" type="ORF">AWC35_20030</name>
</gene>
<dbReference type="KEGG" id="gqu:AWC35_20030"/>
<dbReference type="GO" id="GO:0009435">
    <property type="term" value="P:NAD+ biosynthetic process"/>
    <property type="evidence" value="ECO:0007669"/>
    <property type="project" value="InterPro"/>
</dbReference>
<evidence type="ECO:0000256" key="4">
    <source>
        <dbReference type="ARBA" id="ARBA00022679"/>
    </source>
</evidence>
<dbReference type="InterPro" id="IPR037128">
    <property type="entry name" value="Quinolinate_PRibosylTase_N_sf"/>
</dbReference>
<dbReference type="EMBL" id="CP014136">
    <property type="protein sequence ID" value="ATA21445.1"/>
    <property type="molecule type" value="Genomic_DNA"/>
</dbReference>
<dbReference type="SUPFAM" id="SSF54675">
    <property type="entry name" value="Nicotinate/Quinolinate PRTase N-terminal domain-like"/>
    <property type="match status" value="1"/>
</dbReference>
<dbReference type="GO" id="GO:0005737">
    <property type="term" value="C:cytoplasm"/>
    <property type="evidence" value="ECO:0007669"/>
    <property type="project" value="TreeGrafter"/>
</dbReference>
<dbReference type="Pfam" id="PF01729">
    <property type="entry name" value="QRPTase_C"/>
    <property type="match status" value="1"/>
</dbReference>
<proteinExistence type="inferred from homology"/>
<accession>A0A250B5S4</accession>
<dbReference type="InterPro" id="IPR022412">
    <property type="entry name" value="Quinolinate_PRibosylTrfase_N"/>
</dbReference>
<dbReference type="GO" id="GO:0004514">
    <property type="term" value="F:nicotinate-nucleotide diphosphorylase (carboxylating) activity"/>
    <property type="evidence" value="ECO:0007669"/>
    <property type="project" value="InterPro"/>
</dbReference>
<dbReference type="InterPro" id="IPR006242">
    <property type="entry name" value="ModD"/>
</dbReference>
<feature type="domain" description="Quinolinate phosphoribosyl transferase N-terminal" evidence="7">
    <location>
        <begin position="21"/>
        <end position="104"/>
    </location>
</feature>
<dbReference type="FunFam" id="3.20.20.70:FF:000030">
    <property type="entry name" value="Nicotinate-nucleotide pyrophosphorylase, carboxylating"/>
    <property type="match status" value="1"/>
</dbReference>
<evidence type="ECO:0000256" key="5">
    <source>
        <dbReference type="PIRNR" id="PIRNR006250"/>
    </source>
</evidence>
<dbReference type="GO" id="GO:0034213">
    <property type="term" value="P:quinolinate catabolic process"/>
    <property type="evidence" value="ECO:0007669"/>
    <property type="project" value="TreeGrafter"/>
</dbReference>
<dbReference type="Proteomes" id="UP000217182">
    <property type="component" value="Chromosome"/>
</dbReference>
<dbReference type="CDD" id="cd01573">
    <property type="entry name" value="modD_like"/>
    <property type="match status" value="1"/>
</dbReference>
<dbReference type="Gene3D" id="3.90.1170.20">
    <property type="entry name" value="Quinolinate phosphoribosyl transferase, N-terminal domain"/>
    <property type="match status" value="1"/>
</dbReference>
<dbReference type="PIRSF" id="PIRSF006250">
    <property type="entry name" value="NadC_ModD"/>
    <property type="match status" value="1"/>
</dbReference>
<dbReference type="PANTHER" id="PTHR32179">
    <property type="entry name" value="NICOTINATE-NUCLEOTIDE PYROPHOSPHORYLASE [CARBOXYLATING]"/>
    <property type="match status" value="1"/>
</dbReference>
<keyword evidence="9" id="KW-1185">Reference proteome</keyword>
<dbReference type="PANTHER" id="PTHR32179:SF4">
    <property type="entry name" value="PYROPHOSPHORYLASE MODD-RELATED"/>
    <property type="match status" value="1"/>
</dbReference>
<dbReference type="InterPro" id="IPR036068">
    <property type="entry name" value="Nicotinate_pribotase-like_C"/>
</dbReference>
<evidence type="ECO:0000256" key="2">
    <source>
        <dbReference type="ARBA" id="ARBA00019205"/>
    </source>
</evidence>
<reference evidence="8 9" key="1">
    <citation type="submission" date="2016-01" db="EMBL/GenBank/DDBJ databases">
        <authorList>
            <person name="Oliw E.H."/>
        </authorList>
    </citation>
    <scope>NUCLEOTIDE SEQUENCE [LARGE SCALE GENOMIC DNA]</scope>
    <source>
        <strain evidence="8 9">FRB97</strain>
    </source>
</reference>
<sequence>MIFIPDALLDRLLQEDIQGGDVTTRALGIGERDGEMHFIHRQGGCVSAIDTACRMLRRLGIEAQARVEDGALVGAGARLVSAQGRAKALHQGWKAVQNLLEWSCGVTDYQFRMLQILRRYVPNGQIACTRKAVPGTRLLAAQAVLAGGGLIHRAGTADTLLVFANHRRFLADDDWPGMVARLRMAAPEKAIVLEADTPAEARLALAAQPDVLQLDKFTPHDIAALLVLARQIAPHCRISATGGITLHTVEAFARTGVPLLITSAPYYAPPADIQVQLLPLA</sequence>
<evidence type="ECO:0000313" key="8">
    <source>
        <dbReference type="EMBL" id="ATA21445.1"/>
    </source>
</evidence>
<comment type="similarity">
    <text evidence="1 5">Belongs to the NadC/ModD family.</text>
</comment>
<dbReference type="SUPFAM" id="SSF51690">
    <property type="entry name" value="Nicotinate/Quinolinate PRTase C-terminal domain-like"/>
    <property type="match status" value="1"/>
</dbReference>
<protein>
    <recommendedName>
        <fullName evidence="2">Putative pyrophosphorylase ModD</fullName>
    </recommendedName>
</protein>
<dbReference type="InterPro" id="IPR002638">
    <property type="entry name" value="Quinolinate_PRibosylTrfase_C"/>
</dbReference>
<evidence type="ECO:0000259" key="6">
    <source>
        <dbReference type="Pfam" id="PF01729"/>
    </source>
</evidence>
<organism evidence="8 9">
    <name type="scientific">Gibbsiella quercinecans</name>
    <dbReference type="NCBI Taxonomy" id="929813"/>
    <lineage>
        <taxon>Bacteria</taxon>
        <taxon>Pseudomonadati</taxon>
        <taxon>Pseudomonadota</taxon>
        <taxon>Gammaproteobacteria</taxon>
        <taxon>Enterobacterales</taxon>
        <taxon>Yersiniaceae</taxon>
        <taxon>Gibbsiella</taxon>
    </lineage>
</organism>
<keyword evidence="4 5" id="KW-0808">Transferase</keyword>
<dbReference type="NCBIfam" id="TIGR01334">
    <property type="entry name" value="modD"/>
    <property type="match status" value="1"/>
</dbReference>
<dbReference type="InterPro" id="IPR013785">
    <property type="entry name" value="Aldolase_TIM"/>
</dbReference>
<evidence type="ECO:0000256" key="1">
    <source>
        <dbReference type="ARBA" id="ARBA00009400"/>
    </source>
</evidence>
<dbReference type="Pfam" id="PF02749">
    <property type="entry name" value="QRPTase_N"/>
    <property type="match status" value="1"/>
</dbReference>
<evidence type="ECO:0000256" key="3">
    <source>
        <dbReference type="ARBA" id="ARBA00022676"/>
    </source>
</evidence>
<dbReference type="InterPro" id="IPR027277">
    <property type="entry name" value="NadC/ModD"/>
</dbReference>
<dbReference type="OrthoDB" id="8216773at2"/>
<evidence type="ECO:0000313" key="9">
    <source>
        <dbReference type="Proteomes" id="UP000217182"/>
    </source>
</evidence>
<keyword evidence="3 5" id="KW-0328">Glycosyltransferase</keyword>